<protein>
    <submittedName>
        <fullName evidence="1">Uncharacterized protein</fullName>
    </submittedName>
</protein>
<sequence>MSQIAMELVEQDAPRIYGLPSLTTATIFDARYDQVCGDKVGFTVSIRLTGGRITEGYAFVALERVLKTALT</sequence>
<dbReference type="EMBL" id="BAABFR010000026">
    <property type="protein sequence ID" value="GAA4391542.1"/>
    <property type="molecule type" value="Genomic_DNA"/>
</dbReference>
<keyword evidence="2" id="KW-1185">Reference proteome</keyword>
<proteinExistence type="predicted"/>
<gene>
    <name evidence="1" type="ORF">GCM10023147_20520</name>
</gene>
<name>A0ABP8JJ01_9ACTN</name>
<dbReference type="RefSeq" id="WP_344994727.1">
    <property type="nucleotide sequence ID" value="NZ_BAABFR010000026.1"/>
</dbReference>
<dbReference type="Proteomes" id="UP001500635">
    <property type="component" value="Unassembled WGS sequence"/>
</dbReference>
<reference evidence="2" key="1">
    <citation type="journal article" date="2019" name="Int. J. Syst. Evol. Microbiol.">
        <title>The Global Catalogue of Microorganisms (GCM) 10K type strain sequencing project: providing services to taxonomists for standard genome sequencing and annotation.</title>
        <authorList>
            <consortium name="The Broad Institute Genomics Platform"/>
            <consortium name="The Broad Institute Genome Sequencing Center for Infectious Disease"/>
            <person name="Wu L."/>
            <person name="Ma J."/>
        </authorList>
    </citation>
    <scope>NUCLEOTIDE SEQUENCE [LARGE SCALE GENOMIC DNA]</scope>
    <source>
        <strain evidence="2">JCM 17688</strain>
    </source>
</reference>
<evidence type="ECO:0000313" key="2">
    <source>
        <dbReference type="Proteomes" id="UP001500635"/>
    </source>
</evidence>
<organism evidence="1 2">
    <name type="scientific">Tsukamurella soli</name>
    <dbReference type="NCBI Taxonomy" id="644556"/>
    <lineage>
        <taxon>Bacteria</taxon>
        <taxon>Bacillati</taxon>
        <taxon>Actinomycetota</taxon>
        <taxon>Actinomycetes</taxon>
        <taxon>Mycobacteriales</taxon>
        <taxon>Tsukamurellaceae</taxon>
        <taxon>Tsukamurella</taxon>
    </lineage>
</organism>
<accession>A0ABP8JJ01</accession>
<comment type="caution">
    <text evidence="1">The sequence shown here is derived from an EMBL/GenBank/DDBJ whole genome shotgun (WGS) entry which is preliminary data.</text>
</comment>
<evidence type="ECO:0000313" key="1">
    <source>
        <dbReference type="EMBL" id="GAA4391542.1"/>
    </source>
</evidence>